<dbReference type="PANTHER" id="PTHR45708">
    <property type="entry name" value="ENDOCHITINASE"/>
    <property type="match status" value="1"/>
</dbReference>
<dbReference type="GO" id="GO:0005576">
    <property type="term" value="C:extracellular region"/>
    <property type="evidence" value="ECO:0007669"/>
    <property type="project" value="TreeGrafter"/>
</dbReference>
<organism evidence="13 14">
    <name type="scientific">Arthrobotrys conoides</name>
    <dbReference type="NCBI Taxonomy" id="74498"/>
    <lineage>
        <taxon>Eukaryota</taxon>
        <taxon>Fungi</taxon>
        <taxon>Dikarya</taxon>
        <taxon>Ascomycota</taxon>
        <taxon>Pezizomycotina</taxon>
        <taxon>Orbiliomycetes</taxon>
        <taxon>Orbiliales</taxon>
        <taxon>Orbiliaceae</taxon>
        <taxon>Arthrobotrys</taxon>
    </lineage>
</organism>
<keyword evidence="11" id="KW-0732">Signal</keyword>
<dbReference type="GO" id="GO:0006032">
    <property type="term" value="P:chitin catabolic process"/>
    <property type="evidence" value="ECO:0007669"/>
    <property type="project" value="UniProtKB-KW"/>
</dbReference>
<proteinExistence type="inferred from homology"/>
<keyword evidence="3 8" id="KW-0378">Hydrolase</keyword>
<gene>
    <name evidence="13" type="primary">CHT1</name>
    <name evidence="13" type="ORF">TWF506_008634</name>
</gene>
<comment type="caution">
    <text evidence="13">The sequence shown here is derived from an EMBL/GenBank/DDBJ whole genome shotgun (WGS) entry which is preliminary data.</text>
</comment>
<evidence type="ECO:0000256" key="1">
    <source>
        <dbReference type="ARBA" id="ARBA00000822"/>
    </source>
</evidence>
<dbReference type="InterPro" id="IPR001579">
    <property type="entry name" value="Glyco_hydro_18_chit_AS"/>
</dbReference>
<evidence type="ECO:0000313" key="14">
    <source>
        <dbReference type="Proteomes" id="UP001307849"/>
    </source>
</evidence>
<evidence type="ECO:0000256" key="5">
    <source>
        <dbReference type="ARBA" id="ARBA00023277"/>
    </source>
</evidence>
<keyword evidence="7" id="KW-0624">Polysaccharide degradation</keyword>
<feature type="signal peptide" evidence="11">
    <location>
        <begin position="1"/>
        <end position="28"/>
    </location>
</feature>
<dbReference type="AlphaFoldDB" id="A0AAN8RYT6"/>
<evidence type="ECO:0000259" key="12">
    <source>
        <dbReference type="PROSITE" id="PS51910"/>
    </source>
</evidence>
<dbReference type="InterPro" id="IPR017853">
    <property type="entry name" value="GH"/>
</dbReference>
<dbReference type="EMBL" id="JAVHJM010000005">
    <property type="protein sequence ID" value="KAK6514233.1"/>
    <property type="molecule type" value="Genomic_DNA"/>
</dbReference>
<evidence type="ECO:0000256" key="4">
    <source>
        <dbReference type="ARBA" id="ARBA00023024"/>
    </source>
</evidence>
<keyword evidence="6 8" id="KW-0326">Glycosidase</keyword>
<comment type="catalytic activity">
    <reaction evidence="1">
        <text>Random endo-hydrolysis of N-acetyl-beta-D-glucosaminide (1-&gt;4)-beta-linkages in chitin and chitodextrins.</text>
        <dbReference type="EC" id="3.2.1.14"/>
    </reaction>
</comment>
<dbReference type="InterPro" id="IPR050542">
    <property type="entry name" value="Glycosyl_Hydrlase18_Chitinase"/>
</dbReference>
<evidence type="ECO:0000256" key="6">
    <source>
        <dbReference type="ARBA" id="ARBA00023295"/>
    </source>
</evidence>
<evidence type="ECO:0000256" key="2">
    <source>
        <dbReference type="ARBA" id="ARBA00012729"/>
    </source>
</evidence>
<sequence>MSPLRLTLSQRLLRSLAFLTFIPQFALGFDIQGTNNVVLYWGQNSAQISPQPPLKSFCARPDVDILILSFIAILYSNEKIPILNQATAQCTRAPGSAGGQVVCPDLALEIEYCREQGKKVLVSLGGATTGYEVQSPAEAEAAAKQIWDTYLGGGKDGMVVRPFGEVEVDGVDLDLESPVGQEGTHWPVFIDTIRSLYQNKVGRNGKKDYLITASPQCVFPDVILSPAMRDKRSWFDMLFIQFYNNFCAPTNPSSFNFNEWAEWARSSSQNPSVKLFLGVPASPSAAPAGGFAPLETLLEVSSDSMEDCENARIFWNSDTSAAAKNSSSPYNPFGGIAYWDASWTSPEFTAATKLGLTSGWEKAKSRSQFFKREEPSIDGEAESAADRKGKGRRSTLPSSRGRNRTPRRRHAIRRLRRHRR</sequence>
<dbReference type="PROSITE" id="PS51910">
    <property type="entry name" value="GH18_2"/>
    <property type="match status" value="1"/>
</dbReference>
<dbReference type="PROSITE" id="PS01095">
    <property type="entry name" value="GH18_1"/>
    <property type="match status" value="1"/>
</dbReference>
<evidence type="ECO:0000256" key="9">
    <source>
        <dbReference type="RuleBase" id="RU004453"/>
    </source>
</evidence>
<evidence type="ECO:0000256" key="8">
    <source>
        <dbReference type="RuleBase" id="RU000489"/>
    </source>
</evidence>
<evidence type="ECO:0000313" key="13">
    <source>
        <dbReference type="EMBL" id="KAK6514233.1"/>
    </source>
</evidence>
<evidence type="ECO:0000256" key="3">
    <source>
        <dbReference type="ARBA" id="ARBA00022801"/>
    </source>
</evidence>
<feature type="compositionally biased region" description="Basic residues" evidence="10">
    <location>
        <begin position="401"/>
        <end position="420"/>
    </location>
</feature>
<keyword evidence="14" id="KW-1185">Reference proteome</keyword>
<comment type="similarity">
    <text evidence="9">Belongs to the glycosyl hydrolase 18 family.</text>
</comment>
<evidence type="ECO:0000256" key="7">
    <source>
        <dbReference type="ARBA" id="ARBA00023326"/>
    </source>
</evidence>
<feature type="region of interest" description="Disordered" evidence="10">
    <location>
        <begin position="365"/>
        <end position="420"/>
    </location>
</feature>
<dbReference type="Proteomes" id="UP001307849">
    <property type="component" value="Unassembled WGS sequence"/>
</dbReference>
<keyword evidence="4" id="KW-0146">Chitin degradation</keyword>
<dbReference type="GO" id="GO:0008843">
    <property type="term" value="F:endochitinase activity"/>
    <property type="evidence" value="ECO:0007669"/>
    <property type="project" value="UniProtKB-EC"/>
</dbReference>
<evidence type="ECO:0000256" key="10">
    <source>
        <dbReference type="SAM" id="MobiDB-lite"/>
    </source>
</evidence>
<reference evidence="13 14" key="1">
    <citation type="submission" date="2019-10" db="EMBL/GenBank/DDBJ databases">
        <authorList>
            <person name="Palmer J.M."/>
        </authorList>
    </citation>
    <scope>NUCLEOTIDE SEQUENCE [LARGE SCALE GENOMIC DNA]</scope>
    <source>
        <strain evidence="13 14">TWF506</strain>
    </source>
</reference>
<dbReference type="SUPFAM" id="SSF51445">
    <property type="entry name" value="(Trans)glycosidases"/>
    <property type="match status" value="1"/>
</dbReference>
<dbReference type="Pfam" id="PF00704">
    <property type="entry name" value="Glyco_hydro_18"/>
    <property type="match status" value="1"/>
</dbReference>
<dbReference type="EC" id="3.2.1.14" evidence="2"/>
<accession>A0AAN8RYT6</accession>
<keyword evidence="5" id="KW-0119">Carbohydrate metabolism</keyword>
<evidence type="ECO:0000256" key="11">
    <source>
        <dbReference type="SAM" id="SignalP"/>
    </source>
</evidence>
<dbReference type="InterPro" id="IPR001223">
    <property type="entry name" value="Glyco_hydro18_cat"/>
</dbReference>
<dbReference type="GO" id="GO:0000272">
    <property type="term" value="P:polysaccharide catabolic process"/>
    <property type="evidence" value="ECO:0007669"/>
    <property type="project" value="UniProtKB-KW"/>
</dbReference>
<protein>
    <recommendedName>
        <fullName evidence="2">chitinase</fullName>
        <ecNumber evidence="2">3.2.1.14</ecNumber>
    </recommendedName>
</protein>
<dbReference type="Gene3D" id="3.20.20.80">
    <property type="entry name" value="Glycosidases"/>
    <property type="match status" value="1"/>
</dbReference>
<dbReference type="PANTHER" id="PTHR45708:SF49">
    <property type="entry name" value="ENDOCHITINASE"/>
    <property type="match status" value="1"/>
</dbReference>
<feature type="domain" description="GH18" evidence="12">
    <location>
        <begin position="35"/>
        <end position="359"/>
    </location>
</feature>
<name>A0AAN8RYT6_9PEZI</name>
<feature type="chain" id="PRO_5042841853" description="chitinase" evidence="11">
    <location>
        <begin position="29"/>
        <end position="420"/>
    </location>
</feature>